<dbReference type="AlphaFoldDB" id="A0A4U0H2J1"/>
<keyword evidence="1" id="KW-0732">Signal</keyword>
<evidence type="ECO:0000313" key="3">
    <source>
        <dbReference type="Proteomes" id="UP000309872"/>
    </source>
</evidence>
<proteinExistence type="predicted"/>
<dbReference type="PROSITE" id="PS51257">
    <property type="entry name" value="PROKAR_LIPOPROTEIN"/>
    <property type="match status" value="1"/>
</dbReference>
<dbReference type="EMBL" id="SUKA01000004">
    <property type="protein sequence ID" value="TJY64482.1"/>
    <property type="molecule type" value="Genomic_DNA"/>
</dbReference>
<name>A0A4U0H2J1_9SPHI</name>
<organism evidence="2 3">
    <name type="scientific">Sphingobacterium alkalisoli</name>
    <dbReference type="NCBI Taxonomy" id="1874115"/>
    <lineage>
        <taxon>Bacteria</taxon>
        <taxon>Pseudomonadati</taxon>
        <taxon>Bacteroidota</taxon>
        <taxon>Sphingobacteriia</taxon>
        <taxon>Sphingobacteriales</taxon>
        <taxon>Sphingobacteriaceae</taxon>
        <taxon>Sphingobacterium</taxon>
    </lineage>
</organism>
<dbReference type="RefSeq" id="WP_136821543.1">
    <property type="nucleotide sequence ID" value="NZ_BMJX01000004.1"/>
</dbReference>
<evidence type="ECO:0000256" key="1">
    <source>
        <dbReference type="SAM" id="SignalP"/>
    </source>
</evidence>
<gene>
    <name evidence="2" type="ORF">FAZ19_14895</name>
</gene>
<protein>
    <submittedName>
        <fullName evidence="2">Uncharacterized protein</fullName>
    </submittedName>
</protein>
<dbReference type="Proteomes" id="UP000309872">
    <property type="component" value="Unassembled WGS sequence"/>
</dbReference>
<feature type="signal peptide" evidence="1">
    <location>
        <begin position="1"/>
        <end position="19"/>
    </location>
</feature>
<sequence>MKKLLYLFLLLGLSLSSCKKEDSNKNAIDNSIEYNGKVYSLEFLTSEMSKRLEVSQDSLIFHPDIKAFTVLDYPETKWYLSRIIKDK</sequence>
<feature type="chain" id="PRO_5020472457" evidence="1">
    <location>
        <begin position="20"/>
        <end position="87"/>
    </location>
</feature>
<reference evidence="2 3" key="1">
    <citation type="submission" date="2019-04" db="EMBL/GenBank/DDBJ databases">
        <title>Sphingobacterium olei sp. nov., isolated from oil-contaminated soil.</title>
        <authorList>
            <person name="Liu B."/>
        </authorList>
    </citation>
    <scope>NUCLEOTIDE SEQUENCE [LARGE SCALE GENOMIC DNA]</scope>
    <source>
        <strain evidence="2 3">Y3L14</strain>
    </source>
</reference>
<evidence type="ECO:0000313" key="2">
    <source>
        <dbReference type="EMBL" id="TJY64482.1"/>
    </source>
</evidence>
<keyword evidence="3" id="KW-1185">Reference proteome</keyword>
<accession>A0A4U0H2J1</accession>
<comment type="caution">
    <text evidence="2">The sequence shown here is derived from an EMBL/GenBank/DDBJ whole genome shotgun (WGS) entry which is preliminary data.</text>
</comment>